<dbReference type="InterPro" id="IPR025921">
    <property type="entry name" value="HmuY"/>
</dbReference>
<dbReference type="Proteomes" id="UP000291117">
    <property type="component" value="Unassembled WGS sequence"/>
</dbReference>
<dbReference type="Pfam" id="PF14064">
    <property type="entry name" value="HmuY"/>
    <property type="match status" value="1"/>
</dbReference>
<reference evidence="2 3" key="1">
    <citation type="submission" date="2019-02" db="EMBL/GenBank/DDBJ databases">
        <title>Pedobacter sp. RP-3-8 sp. nov., isolated from Arctic soil.</title>
        <authorList>
            <person name="Dahal R.H."/>
        </authorList>
    </citation>
    <scope>NUCLEOTIDE SEQUENCE [LARGE SCALE GENOMIC DNA]</scope>
    <source>
        <strain evidence="2 3">RP-3-8</strain>
    </source>
</reference>
<comment type="caution">
    <text evidence="2">The sequence shown here is derived from an EMBL/GenBank/DDBJ whole genome shotgun (WGS) entry which is preliminary data.</text>
</comment>
<evidence type="ECO:0000313" key="2">
    <source>
        <dbReference type="EMBL" id="TCC99203.1"/>
    </source>
</evidence>
<dbReference type="RefSeq" id="WP_131606175.1">
    <property type="nucleotide sequence ID" value="NZ_SJSM01000001.1"/>
</dbReference>
<accession>A0A4R0NIT0</accession>
<sequence length="256" mass="27953">MKTKQLLTKIAAVVFTVMLLGACSKSNEPKPDEELPPESASVPFYKLHRVENFAVETDDKNPTETKAAAYFSLETKAEAPAKYAKTARWDMGFNGLYNSFIAGNSGTDGSNLGYGGPGIGGILILEKAFDEVVDVPSDAQFKTKGTIIGTDEKGDFGVGTGWYLYDFGGGLMSNSSFDKQHVAYALPAPMTMTNGTTLSARTIVVRTGKGNYAKVKMISCYKDAFTPDKWFRTTPHMFFTFEYVLVPKGSTKFEIK</sequence>
<proteinExistence type="predicted"/>
<dbReference type="PROSITE" id="PS51257">
    <property type="entry name" value="PROKAR_LIPOPROTEIN"/>
    <property type="match status" value="1"/>
</dbReference>
<evidence type="ECO:0008006" key="4">
    <source>
        <dbReference type="Google" id="ProtNLM"/>
    </source>
</evidence>
<keyword evidence="1" id="KW-0732">Signal</keyword>
<evidence type="ECO:0000256" key="1">
    <source>
        <dbReference type="SAM" id="SignalP"/>
    </source>
</evidence>
<protein>
    <recommendedName>
        <fullName evidence="4">HmuY family protein</fullName>
    </recommendedName>
</protein>
<feature type="chain" id="PRO_5020273152" description="HmuY family protein" evidence="1">
    <location>
        <begin position="27"/>
        <end position="256"/>
    </location>
</feature>
<name>A0A4R0NIT0_9SPHI</name>
<organism evidence="2 3">
    <name type="scientific">Pedobacter hiemivivus</name>
    <dbReference type="NCBI Taxonomy" id="2530454"/>
    <lineage>
        <taxon>Bacteria</taxon>
        <taxon>Pseudomonadati</taxon>
        <taxon>Bacteroidota</taxon>
        <taxon>Sphingobacteriia</taxon>
        <taxon>Sphingobacteriales</taxon>
        <taxon>Sphingobacteriaceae</taxon>
        <taxon>Pedobacter</taxon>
    </lineage>
</organism>
<evidence type="ECO:0000313" key="3">
    <source>
        <dbReference type="Proteomes" id="UP000291117"/>
    </source>
</evidence>
<keyword evidence="3" id="KW-1185">Reference proteome</keyword>
<dbReference type="CDD" id="cd12105">
    <property type="entry name" value="HmuY"/>
    <property type="match status" value="1"/>
</dbReference>
<feature type="signal peptide" evidence="1">
    <location>
        <begin position="1"/>
        <end position="26"/>
    </location>
</feature>
<dbReference type="AlphaFoldDB" id="A0A4R0NIT0"/>
<dbReference type="OrthoDB" id="1190814at2"/>
<dbReference type="EMBL" id="SJSM01000001">
    <property type="protein sequence ID" value="TCC99203.1"/>
    <property type="molecule type" value="Genomic_DNA"/>
</dbReference>
<gene>
    <name evidence="2" type="ORF">EZ444_00545</name>
</gene>